<evidence type="ECO:0008006" key="3">
    <source>
        <dbReference type="Google" id="ProtNLM"/>
    </source>
</evidence>
<gene>
    <name evidence="1" type="ORF">C3B55_00254</name>
</gene>
<evidence type="ECO:0000313" key="1">
    <source>
        <dbReference type="EMBL" id="QAX81615.1"/>
    </source>
</evidence>
<keyword evidence="2" id="KW-1185">Reference proteome</keyword>
<reference evidence="1 2" key="1">
    <citation type="journal article" date="2018" name="Genome Biol. Evol.">
        <title>Partnering With a Pest: Genomes of Hemlock Woolly Adelgid Symbionts Reveal Atypical Nutritional Provisioning Patterns in Dual-Obligate Bacteria.</title>
        <authorList>
            <person name="Weglarz K.M."/>
            <person name="Havill N.P."/>
            <person name="Burke G.R."/>
            <person name="von Dohlen C.D."/>
        </authorList>
    </citation>
    <scope>NUCLEOTIDE SEQUENCE [LARGE SCALE GENOMIC DNA]</scope>
    <source>
        <strain evidence="1 2">HWA_ENA</strain>
    </source>
</reference>
<sequence length="66" mass="7520">MLQLLSVVIIVGCYFCQFYRSYTIVSNKVPLAVAMKDLIGLNGLHCQFFVEVRLLEWRSGIPVILT</sequence>
<dbReference type="EMBL" id="CP026512">
    <property type="protein sequence ID" value="QAX81615.1"/>
    <property type="molecule type" value="Genomic_DNA"/>
</dbReference>
<dbReference type="Proteomes" id="UP000288953">
    <property type="component" value="Chromosome"/>
</dbReference>
<accession>A0ABX5R8V8</accession>
<organism evidence="1 2">
    <name type="scientific">Candidatus Pseudomonas adelgestsugas</name>
    <dbReference type="NCBI Taxonomy" id="1302376"/>
    <lineage>
        <taxon>Bacteria</taxon>
        <taxon>Pseudomonadati</taxon>
        <taxon>Pseudomonadota</taxon>
        <taxon>Gammaproteobacteria</taxon>
        <taxon>Pseudomonadales</taxon>
        <taxon>Pseudomonadaceae</taxon>
        <taxon>Pseudomonas</taxon>
    </lineage>
</organism>
<name>A0ABX5R8V8_9PSED</name>
<evidence type="ECO:0000313" key="2">
    <source>
        <dbReference type="Proteomes" id="UP000288953"/>
    </source>
</evidence>
<protein>
    <recommendedName>
        <fullName evidence="3">Secreted protein</fullName>
    </recommendedName>
</protein>
<proteinExistence type="predicted"/>